<dbReference type="RefSeq" id="XP_023174573.1">
    <property type="nucleotide sequence ID" value="XM_023318805.2"/>
</dbReference>
<dbReference type="AlphaFoldDB" id="A0A6J1M3S4"/>
<feature type="region of interest" description="Disordered" evidence="1">
    <location>
        <begin position="1"/>
        <end position="56"/>
    </location>
</feature>
<evidence type="ECO:0000256" key="1">
    <source>
        <dbReference type="SAM" id="MobiDB-lite"/>
    </source>
</evidence>
<feature type="compositionally biased region" description="Polar residues" evidence="1">
    <location>
        <begin position="14"/>
        <end position="25"/>
    </location>
</feature>
<name>A0A6J1M3S4_DROHY</name>
<feature type="compositionally biased region" description="Basic and acidic residues" evidence="1">
    <location>
        <begin position="1"/>
        <end position="13"/>
    </location>
</feature>
<dbReference type="OMA" id="SLMWLEV"/>
<sequence>MEAIKSVKSESKDSFQASVSVGTQTEDFKIRSLDNVPQPRKFARPKTTYQQQQKWPDMTLEVASETDKCTTRNKACQTVKTGVKRSSSDSQMDNLRAVMFQRRKMSIDLDRTRLEKLMETINADPPPPWHEASLMWLEVDKLENRIEEFDKSQSPD</sequence>
<reference evidence="3" key="1">
    <citation type="submission" date="2025-08" db="UniProtKB">
        <authorList>
            <consortium name="RefSeq"/>
        </authorList>
    </citation>
    <scope>IDENTIFICATION</scope>
    <source>
        <strain evidence="3">15085-1641.00</strain>
        <tissue evidence="3">Whole body</tissue>
    </source>
</reference>
<gene>
    <name evidence="3" type="primary">LOC111601949</name>
</gene>
<dbReference type="OrthoDB" id="8057317at2759"/>
<evidence type="ECO:0000313" key="2">
    <source>
        <dbReference type="Proteomes" id="UP000504633"/>
    </source>
</evidence>
<evidence type="ECO:0000313" key="3">
    <source>
        <dbReference type="RefSeq" id="XP_023174573.1"/>
    </source>
</evidence>
<dbReference type="GeneID" id="111601949"/>
<accession>A0A6J1M3S4</accession>
<proteinExistence type="predicted"/>
<keyword evidence="2" id="KW-1185">Reference proteome</keyword>
<protein>
    <submittedName>
        <fullName evidence="3">Uncharacterized protein LOC111601949</fullName>
    </submittedName>
</protein>
<dbReference type="KEGG" id="dhe:111601949"/>
<dbReference type="Proteomes" id="UP000504633">
    <property type="component" value="Unplaced"/>
</dbReference>
<organism evidence="2 3">
    <name type="scientific">Drosophila hydei</name>
    <name type="common">Fruit fly</name>
    <dbReference type="NCBI Taxonomy" id="7224"/>
    <lineage>
        <taxon>Eukaryota</taxon>
        <taxon>Metazoa</taxon>
        <taxon>Ecdysozoa</taxon>
        <taxon>Arthropoda</taxon>
        <taxon>Hexapoda</taxon>
        <taxon>Insecta</taxon>
        <taxon>Pterygota</taxon>
        <taxon>Neoptera</taxon>
        <taxon>Endopterygota</taxon>
        <taxon>Diptera</taxon>
        <taxon>Brachycera</taxon>
        <taxon>Muscomorpha</taxon>
        <taxon>Ephydroidea</taxon>
        <taxon>Drosophilidae</taxon>
        <taxon>Drosophila</taxon>
    </lineage>
</organism>